<feature type="region of interest" description="Disordered" evidence="1">
    <location>
        <begin position="365"/>
        <end position="422"/>
    </location>
</feature>
<gene>
    <name evidence="2" type="ORF">FVE85_4903</name>
</gene>
<feature type="compositionally biased region" description="Polar residues" evidence="1">
    <location>
        <begin position="290"/>
        <end position="330"/>
    </location>
</feature>
<feature type="compositionally biased region" description="Acidic residues" evidence="1">
    <location>
        <begin position="398"/>
        <end position="407"/>
    </location>
</feature>
<dbReference type="AlphaFoldDB" id="A0A5J4YR48"/>
<dbReference type="EMBL" id="VRMN01000006">
    <property type="protein sequence ID" value="KAA8493766.1"/>
    <property type="molecule type" value="Genomic_DNA"/>
</dbReference>
<feature type="compositionally biased region" description="Basic and acidic residues" evidence="1">
    <location>
        <begin position="253"/>
        <end position="262"/>
    </location>
</feature>
<dbReference type="Proteomes" id="UP000324585">
    <property type="component" value="Unassembled WGS sequence"/>
</dbReference>
<proteinExistence type="predicted"/>
<accession>A0A5J4YR48</accession>
<organism evidence="2 3">
    <name type="scientific">Porphyridium purpureum</name>
    <name type="common">Red alga</name>
    <name type="synonym">Porphyridium cruentum</name>
    <dbReference type="NCBI Taxonomy" id="35688"/>
    <lineage>
        <taxon>Eukaryota</taxon>
        <taxon>Rhodophyta</taxon>
        <taxon>Bangiophyceae</taxon>
        <taxon>Porphyridiales</taxon>
        <taxon>Porphyridiaceae</taxon>
        <taxon>Porphyridium</taxon>
    </lineage>
</organism>
<evidence type="ECO:0000256" key="1">
    <source>
        <dbReference type="SAM" id="MobiDB-lite"/>
    </source>
</evidence>
<feature type="region of interest" description="Disordered" evidence="1">
    <location>
        <begin position="234"/>
        <end position="353"/>
    </location>
</feature>
<keyword evidence="3" id="KW-1185">Reference proteome</keyword>
<name>A0A5J4YR48_PORPP</name>
<protein>
    <submittedName>
        <fullName evidence="2">Uncharacterized protein</fullName>
    </submittedName>
</protein>
<evidence type="ECO:0000313" key="3">
    <source>
        <dbReference type="Proteomes" id="UP000324585"/>
    </source>
</evidence>
<comment type="caution">
    <text evidence="2">The sequence shown here is derived from an EMBL/GenBank/DDBJ whole genome shotgun (WGS) entry which is preliminary data.</text>
</comment>
<sequence>MCPSTTAQMAGRDASAEDALKKKLITPWGMHDLTARERELAFRMLRDGTLVGVAQTRALGAVAIEPCSGHGPEGRCDGGRDCSVVTCYAYNWAKCVHAVREKLSSDEDDKWRIDPRLRHVLEACDESIQYPDSDAAYISEEWSARAPLAESPARRDVLDRIQADEGYIFNAWDLLDGNEHGGLYSTQANVPFCKADGQVLSKSDMWQYKEFSLYEKMRQEVQDKMPKKTFASIAGTEMEKRRIGRPPNQSKQAAKEKQKEIEDTTVPLLRTASTGRQDVHPKTLAHARSPVSTPKKSASANSWVGRPSANSPQKSVSASGTAGGPSTITPKKNAPAGGVAVGPSRLQKRASPGGASFSLAAVVRTPSKAQAQAQAQAQAERPMEQVSTSKKKRTREEIEFDADSDEEKEPKRGVYESTKLPG</sequence>
<reference evidence="3" key="1">
    <citation type="journal article" date="2019" name="Nat. Commun.">
        <title>Expansion of phycobilisome linker gene families in mesophilic red algae.</title>
        <authorList>
            <person name="Lee J."/>
            <person name="Kim D."/>
            <person name="Bhattacharya D."/>
            <person name="Yoon H.S."/>
        </authorList>
    </citation>
    <scope>NUCLEOTIDE SEQUENCE [LARGE SCALE GENOMIC DNA]</scope>
    <source>
        <strain evidence="3">CCMP 1328</strain>
    </source>
</reference>
<evidence type="ECO:0000313" key="2">
    <source>
        <dbReference type="EMBL" id="KAA8493766.1"/>
    </source>
</evidence>
<feature type="compositionally biased region" description="Low complexity" evidence="1">
    <location>
        <begin position="369"/>
        <end position="379"/>
    </location>
</feature>